<dbReference type="STRING" id="1921510.BSL82_03425"/>
<name>A0A1L3ZS70_9SPHN</name>
<dbReference type="EMBL" id="CP018221">
    <property type="protein sequence ID" value="API58468.1"/>
    <property type="molecule type" value="Genomic_DNA"/>
</dbReference>
<dbReference type="KEGG" id="sphj:BSL82_03425"/>
<dbReference type="SUPFAM" id="SSF49785">
    <property type="entry name" value="Galactose-binding domain-like"/>
    <property type="match status" value="1"/>
</dbReference>
<dbReference type="RefSeq" id="WP_072596041.1">
    <property type="nucleotide sequence ID" value="NZ_CP018221.1"/>
</dbReference>
<evidence type="ECO:0000313" key="1">
    <source>
        <dbReference type="EMBL" id="API58468.1"/>
    </source>
</evidence>
<evidence type="ECO:0000313" key="2">
    <source>
        <dbReference type="Proteomes" id="UP000182063"/>
    </source>
</evidence>
<dbReference type="Pfam" id="PF05345">
    <property type="entry name" value="He_PIG"/>
    <property type="match status" value="1"/>
</dbReference>
<keyword evidence="2" id="KW-1185">Reference proteome</keyword>
<reference evidence="2" key="1">
    <citation type="submission" date="2016-11" db="EMBL/GenBank/DDBJ databases">
        <title>Complete Genome Sequence of alachlor-degrading Sphingomonas sp. strain JJ-A5.</title>
        <authorList>
            <person name="Lee H."/>
            <person name="Ka J.-O."/>
        </authorList>
    </citation>
    <scope>NUCLEOTIDE SEQUENCE [LARGE SCALE GENOMIC DNA]</scope>
    <source>
        <strain evidence="2">JJ-A5</strain>
    </source>
</reference>
<protein>
    <recommendedName>
        <fullName evidence="3">Dystroglycan-type cadherin-like domain-containing protein</fullName>
    </recommendedName>
</protein>
<dbReference type="Gene3D" id="2.60.120.430">
    <property type="entry name" value="Galactose-binding lectin"/>
    <property type="match status" value="1"/>
</dbReference>
<dbReference type="OrthoDB" id="5593939at2"/>
<dbReference type="InterPro" id="IPR013783">
    <property type="entry name" value="Ig-like_fold"/>
</dbReference>
<gene>
    <name evidence="1" type="ORF">BSL82_03425</name>
</gene>
<organism evidence="1 2">
    <name type="scientific">Tardibacter chloracetimidivorans</name>
    <dbReference type="NCBI Taxonomy" id="1921510"/>
    <lineage>
        <taxon>Bacteria</taxon>
        <taxon>Pseudomonadati</taxon>
        <taxon>Pseudomonadota</taxon>
        <taxon>Alphaproteobacteria</taxon>
        <taxon>Sphingomonadales</taxon>
        <taxon>Sphingomonadaceae</taxon>
        <taxon>Tardibacter</taxon>
    </lineage>
</organism>
<accession>A0A1L3ZS70</accession>
<evidence type="ECO:0008006" key="3">
    <source>
        <dbReference type="Google" id="ProtNLM"/>
    </source>
</evidence>
<dbReference type="AlphaFoldDB" id="A0A1L3ZS70"/>
<dbReference type="Proteomes" id="UP000182063">
    <property type="component" value="Chromosome"/>
</dbReference>
<dbReference type="InterPro" id="IPR008979">
    <property type="entry name" value="Galactose-bd-like_sf"/>
</dbReference>
<sequence length="947" mass="99438">MTPGVRYGISLRANSGYVTDPTNIAFANGTVYPVSGVAFAGGTTVCPDHGWSANLTASDADRNTTYPRTAGQVFVNSSVTYFRIDLPNGNYKLWLAIGGIAVTSTNSFMVRDGTTITLAEQATGVSIDGASVMGIDTVIQSRADFETTPAEIDVTVTQGFITIKAGSSYGQWRLSHIGFMLVDLTPLGAAVLTDDLGDPDADPKAVWTQQPEGTRAFKLTCPAGAVTTSSIALTGDLSSYFDVVDISGDLWLVHNATSLPDALAGSRSLSVVQTDAGYSGSPYTTDFTCNVISSEGRNTTGWQGRITTQNWLNRQPLADTVADIWTGYDGETIANNFIVTDNTSFSAALASINTDDRTGWDRIQVQDGTYSGIYSFSRSYGTGGGLLIEPYPGHDPDFNVSFANGNLYVHGLHVRNLRMSGDQAYYIWRFIDPGATGINSTGRFNKAAFTGNRIGKGFATGGSTDAAIIAGYGPAFIACGHGESIYFHGNTCDGTGNPVAANGVRKLVITENDLQRGLADCIAINNALNEGSTQGVFADDNCYVWIVGNTLRNELRDTAYSNGIHPDFIQIRAFGTNALWDPGEAYSVGAKTLNMLAPTPAIYECTTAGTTEASGTGPMRTTQGETGITDGTVVWTHVADYTTASDMYIVVEDNDLNNATDGNTTGYGSTRSLFIDSNSGRNCPVHVSFNNNALGFLGAYGIQIGDGFAHVEYNTFAKPSGMSAGSGPSVQLIRALGADGNVRARYNVSEFAATATAPNVASDYGNVIIDWDSATDPGTVLEGTFARDQGPSGNWWGYALTDDGSNTTSEFRTAFRSILQATDTTVGIQADDPTPPVVATPISDQSSDESDVISLDVSGNFTGATSYSATSLPTGLSINSVSGVIGGTISVGAAASSPFASEVTSTNADGSVADSFVWTVTAPSSPVTLKGPIRGALFSGMRFTRVF</sequence>
<proteinExistence type="predicted"/>
<dbReference type="Gene3D" id="2.60.40.10">
    <property type="entry name" value="Immunoglobulins"/>
    <property type="match status" value="1"/>
</dbReference>